<proteinExistence type="predicted"/>
<dbReference type="Gene3D" id="1.10.10.10">
    <property type="entry name" value="Winged helix-like DNA-binding domain superfamily/Winged helix DNA-binding domain"/>
    <property type="match status" value="2"/>
</dbReference>
<keyword evidence="7" id="KW-1185">Reference proteome</keyword>
<keyword evidence="3" id="KW-0804">Transcription</keyword>
<evidence type="ECO:0000256" key="4">
    <source>
        <dbReference type="SAM" id="Phobius"/>
    </source>
</evidence>
<accession>A0ABY6HR80</accession>
<feature type="domain" description="HTH hxlR-type" evidence="5">
    <location>
        <begin position="101"/>
        <end position="196"/>
    </location>
</feature>
<keyword evidence="2" id="KW-0238">DNA-binding</keyword>
<evidence type="ECO:0000313" key="6">
    <source>
        <dbReference type="EMBL" id="UYP46016.1"/>
    </source>
</evidence>
<keyword evidence="4" id="KW-0812">Transmembrane</keyword>
<evidence type="ECO:0000259" key="5">
    <source>
        <dbReference type="PROSITE" id="PS51118"/>
    </source>
</evidence>
<keyword evidence="4" id="KW-0472">Membrane</keyword>
<gene>
    <name evidence="6" type="ORF">NEF87_002301</name>
</gene>
<dbReference type="InterPro" id="IPR036388">
    <property type="entry name" value="WH-like_DNA-bd_sf"/>
</dbReference>
<dbReference type="InterPro" id="IPR002577">
    <property type="entry name" value="HTH_HxlR"/>
</dbReference>
<reference evidence="6" key="1">
    <citation type="submission" date="2022-09" db="EMBL/GenBank/DDBJ databases">
        <title>Actin cytoskeleton and complex cell architecture in an #Asgard archaeon.</title>
        <authorList>
            <person name="Ponce Toledo R.I."/>
            <person name="Schleper C."/>
            <person name="Rodrigues Oliveira T."/>
            <person name="Wollweber F."/>
            <person name="Xu J."/>
            <person name="Rittmann S."/>
            <person name="Klingl A."/>
            <person name="Pilhofer M."/>
        </authorList>
    </citation>
    <scope>NUCLEOTIDE SEQUENCE</scope>
    <source>
        <strain evidence="6">B-35</strain>
    </source>
</reference>
<keyword evidence="1" id="KW-0805">Transcription regulation</keyword>
<dbReference type="PROSITE" id="PS51118">
    <property type="entry name" value="HTH_HXLR"/>
    <property type="match status" value="1"/>
</dbReference>
<evidence type="ECO:0000256" key="3">
    <source>
        <dbReference type="ARBA" id="ARBA00023163"/>
    </source>
</evidence>
<feature type="transmembrane region" description="Helical" evidence="4">
    <location>
        <begin position="6"/>
        <end position="27"/>
    </location>
</feature>
<evidence type="ECO:0000256" key="2">
    <source>
        <dbReference type="ARBA" id="ARBA00023125"/>
    </source>
</evidence>
<dbReference type="EMBL" id="CP104013">
    <property type="protein sequence ID" value="UYP46016.1"/>
    <property type="molecule type" value="Genomic_DNA"/>
</dbReference>
<dbReference type="InterPro" id="IPR036390">
    <property type="entry name" value="WH_DNA-bd_sf"/>
</dbReference>
<keyword evidence="4" id="KW-1133">Transmembrane helix</keyword>
<dbReference type="PANTHER" id="PTHR33204">
    <property type="entry name" value="TRANSCRIPTIONAL REGULATOR, MARR FAMILY"/>
    <property type="match status" value="1"/>
</dbReference>
<sequence length="196" mass="23458">MIIVWFLYFVYFTDYIKIMIISNIILLHYRWAIPIIAEIFRNNGVKYIYLHKKLKINKSVLSKTLQVLEESNYIKKNPGYGHPLRPEYIINENAFFISEKCRNLYDSLIEMNMQHILATKWIVPILLVIQNKKLRFSEIKKELDNITSRSLTIALKKLENEEFLERTTTSAYPPTSHYQIKKKFHLLFPILLNFNQ</sequence>
<name>A0ABY6HR80_9ARCH</name>
<dbReference type="Proteomes" id="UP001208689">
    <property type="component" value="Chromosome"/>
</dbReference>
<organism evidence="6 7">
    <name type="scientific">Candidatus Lokiarchaeum ossiferum</name>
    <dbReference type="NCBI Taxonomy" id="2951803"/>
    <lineage>
        <taxon>Archaea</taxon>
        <taxon>Promethearchaeati</taxon>
        <taxon>Promethearchaeota</taxon>
        <taxon>Promethearchaeia</taxon>
        <taxon>Promethearchaeales</taxon>
        <taxon>Promethearchaeaceae</taxon>
        <taxon>Candidatus Lokiarchaeum</taxon>
    </lineage>
</organism>
<evidence type="ECO:0000313" key="7">
    <source>
        <dbReference type="Proteomes" id="UP001208689"/>
    </source>
</evidence>
<dbReference type="SUPFAM" id="SSF46785">
    <property type="entry name" value="Winged helix' DNA-binding domain"/>
    <property type="match status" value="2"/>
</dbReference>
<evidence type="ECO:0000256" key="1">
    <source>
        <dbReference type="ARBA" id="ARBA00023015"/>
    </source>
</evidence>
<dbReference type="Pfam" id="PF01638">
    <property type="entry name" value="HxlR"/>
    <property type="match status" value="2"/>
</dbReference>
<protein>
    <recommendedName>
        <fullName evidence="5">HTH hxlR-type domain-containing protein</fullName>
    </recommendedName>
</protein>